<dbReference type="Proteomes" id="UP000598120">
    <property type="component" value="Unassembled WGS sequence"/>
</dbReference>
<dbReference type="RefSeq" id="WP_188604856.1">
    <property type="nucleotide sequence ID" value="NZ_BMIC01000001.1"/>
</dbReference>
<reference evidence="1 2" key="1">
    <citation type="journal article" date="2014" name="Int. J. Syst. Evol. Microbiol.">
        <title>Complete genome sequence of Corynebacterium casei LMG S-19264T (=DSM 44701T), isolated from a smear-ripened cheese.</title>
        <authorList>
            <consortium name="US DOE Joint Genome Institute (JGI-PGF)"/>
            <person name="Walter F."/>
            <person name="Albersmeier A."/>
            <person name="Kalinowski J."/>
            <person name="Ruckert C."/>
        </authorList>
    </citation>
    <scope>NUCLEOTIDE SEQUENCE [LARGE SCALE GENOMIC DNA]</scope>
    <source>
        <strain evidence="1 2">CGMCC 1.15295</strain>
    </source>
</reference>
<dbReference type="AlphaFoldDB" id="A0A8J2TL58"/>
<dbReference type="EMBL" id="BMIC01000001">
    <property type="protein sequence ID" value="GFZ79156.1"/>
    <property type="molecule type" value="Genomic_DNA"/>
</dbReference>
<sequence>MKIDFKIIALLFLISFSSCRKEEVEFIQAPDDEILQANSSIANLMQRTAMNDGSNDNIIDYANCFNIQLPITVVANGTQIIVNSENDYDTIEDIFDEFDDDTDYINITYPITIVLNDFTQVTINNSTELNNYSINCNGENESDDDIECLDFQYPITASIFNANNELLQTVTINSDFELYVFIDSIDENDIVSINFPITVTLSDNTSFTINNLNELENIIENYINDCDEDDDYDYNDDDCDNCTPSQLSTLLTQCPNWTVDKLERNNNDYDDLYDGYLFNFFIDGSISVSWSSTTVYGTWSTSGTGNNIVVVIDIPSLPYCNNNWYLHEIDEGSGETKIDLRDGNNDRLRYENNCN</sequence>
<organism evidence="1 2">
    <name type="scientific">Aquaticitalea lipolytica</name>
    <dbReference type="NCBI Taxonomy" id="1247562"/>
    <lineage>
        <taxon>Bacteria</taxon>
        <taxon>Pseudomonadati</taxon>
        <taxon>Bacteroidota</taxon>
        <taxon>Flavobacteriia</taxon>
        <taxon>Flavobacteriales</taxon>
        <taxon>Flavobacteriaceae</taxon>
        <taxon>Aquaticitalea</taxon>
    </lineage>
</organism>
<comment type="caution">
    <text evidence="1">The sequence shown here is derived from an EMBL/GenBank/DDBJ whole genome shotgun (WGS) entry which is preliminary data.</text>
</comment>
<evidence type="ECO:0000313" key="2">
    <source>
        <dbReference type="Proteomes" id="UP000598120"/>
    </source>
</evidence>
<keyword evidence="2" id="KW-1185">Reference proteome</keyword>
<protein>
    <submittedName>
        <fullName evidence="1">Uncharacterized protein</fullName>
    </submittedName>
</protein>
<evidence type="ECO:0000313" key="1">
    <source>
        <dbReference type="EMBL" id="GFZ79156.1"/>
    </source>
</evidence>
<gene>
    <name evidence="1" type="ORF">GCM10011531_06010</name>
</gene>
<dbReference type="PROSITE" id="PS51257">
    <property type="entry name" value="PROKAR_LIPOPROTEIN"/>
    <property type="match status" value="1"/>
</dbReference>
<accession>A0A8J2TL58</accession>
<name>A0A8J2TL58_9FLAO</name>
<proteinExistence type="predicted"/>